<dbReference type="RefSeq" id="WP_158413478.1">
    <property type="nucleotide sequence ID" value="NZ_BAVS01000007.1"/>
</dbReference>
<keyword evidence="7" id="KW-0449">Lipoprotein</keyword>
<dbReference type="InterPro" id="IPR006061">
    <property type="entry name" value="SBP_1_CS"/>
</dbReference>
<dbReference type="PROSITE" id="PS01037">
    <property type="entry name" value="SBP_BACTERIAL_1"/>
    <property type="match status" value="1"/>
</dbReference>
<name>W4VHX3_9BACI</name>
<gene>
    <name evidence="9" type="ORF">JCM21714_1784</name>
</gene>
<evidence type="ECO:0000256" key="1">
    <source>
        <dbReference type="ARBA" id="ARBA00008520"/>
    </source>
</evidence>
<dbReference type="eggNOG" id="COG1653">
    <property type="taxonomic scope" value="Bacteria"/>
</dbReference>
<evidence type="ECO:0000313" key="9">
    <source>
        <dbReference type="EMBL" id="GAE92766.1"/>
    </source>
</evidence>
<keyword evidence="6" id="KW-0564">Palmitate</keyword>
<dbReference type="Proteomes" id="UP000019102">
    <property type="component" value="Unassembled WGS sequence"/>
</dbReference>
<evidence type="ECO:0000256" key="6">
    <source>
        <dbReference type="ARBA" id="ARBA00023139"/>
    </source>
</evidence>
<evidence type="ECO:0000256" key="7">
    <source>
        <dbReference type="ARBA" id="ARBA00023288"/>
    </source>
</evidence>
<feature type="region of interest" description="Disordered" evidence="8">
    <location>
        <begin position="8"/>
        <end position="31"/>
    </location>
</feature>
<dbReference type="Pfam" id="PF01547">
    <property type="entry name" value="SBP_bac_1"/>
    <property type="match status" value="1"/>
</dbReference>
<dbReference type="InterPro" id="IPR050490">
    <property type="entry name" value="Bact_solute-bd_prot1"/>
</dbReference>
<evidence type="ECO:0000256" key="5">
    <source>
        <dbReference type="ARBA" id="ARBA00023136"/>
    </source>
</evidence>
<dbReference type="AlphaFoldDB" id="W4VHX3"/>
<dbReference type="GO" id="GO:0055085">
    <property type="term" value="P:transmembrane transport"/>
    <property type="evidence" value="ECO:0007669"/>
    <property type="project" value="InterPro"/>
</dbReference>
<dbReference type="InterPro" id="IPR006059">
    <property type="entry name" value="SBP"/>
</dbReference>
<evidence type="ECO:0000256" key="2">
    <source>
        <dbReference type="ARBA" id="ARBA00022448"/>
    </source>
</evidence>
<dbReference type="SUPFAM" id="SSF53850">
    <property type="entry name" value="Periplasmic binding protein-like II"/>
    <property type="match status" value="1"/>
</dbReference>
<sequence>MILIISACGGDDGSITPEDNNEGDSAEESEGKTEVLLWHHYTSSAELLNKFLEEFNNSQEDIVVKSEYVPFSEMNRQLSVGTAGDSLPDMILADTVNNVSMASMGILADLTDRINEWGGEGGDQFLNGPMNSTVYKDKNYGLPLTTNSLGLFYNKNLFEEAGIEEPPTTWGENWKKLLTN</sequence>
<evidence type="ECO:0000256" key="3">
    <source>
        <dbReference type="ARBA" id="ARBA00022475"/>
    </source>
</evidence>
<organism evidence="9 10">
    <name type="scientific">Gracilibacillus boraciitolerans JCM 21714</name>
    <dbReference type="NCBI Taxonomy" id="1298598"/>
    <lineage>
        <taxon>Bacteria</taxon>
        <taxon>Bacillati</taxon>
        <taxon>Bacillota</taxon>
        <taxon>Bacilli</taxon>
        <taxon>Bacillales</taxon>
        <taxon>Bacillaceae</taxon>
        <taxon>Gracilibacillus</taxon>
    </lineage>
</organism>
<feature type="compositionally biased region" description="Acidic residues" evidence="8">
    <location>
        <begin position="19"/>
        <end position="28"/>
    </location>
</feature>
<protein>
    <submittedName>
        <fullName evidence="9">Sugar ABC transporter</fullName>
    </submittedName>
</protein>
<keyword evidence="3" id="KW-1003">Cell membrane</keyword>
<dbReference type="EMBL" id="BAVS01000007">
    <property type="protein sequence ID" value="GAE92766.1"/>
    <property type="molecule type" value="Genomic_DNA"/>
</dbReference>
<dbReference type="OrthoDB" id="9795467at2"/>
<evidence type="ECO:0000313" key="10">
    <source>
        <dbReference type="Proteomes" id="UP000019102"/>
    </source>
</evidence>
<keyword evidence="2" id="KW-0813">Transport</keyword>
<dbReference type="PANTHER" id="PTHR43649">
    <property type="entry name" value="ARABINOSE-BINDING PROTEIN-RELATED"/>
    <property type="match status" value="1"/>
</dbReference>
<keyword evidence="5" id="KW-0472">Membrane</keyword>
<dbReference type="STRING" id="1298598.JCM21714_1784"/>
<reference evidence="9 10" key="1">
    <citation type="journal article" date="2014" name="Genome Announc.">
        <title>Draft Genome Sequence of the Boron-Tolerant and Moderately Halotolerant Bacterium Gracilibacillus boraciitolerans JCM 21714T.</title>
        <authorList>
            <person name="Ahmed I."/>
            <person name="Oshima K."/>
            <person name="Suda W."/>
            <person name="Kitamura K."/>
            <person name="Iida T."/>
            <person name="Ohmori Y."/>
            <person name="Fujiwara T."/>
            <person name="Hattori M."/>
            <person name="Ohkuma M."/>
        </authorList>
    </citation>
    <scope>NUCLEOTIDE SEQUENCE [LARGE SCALE GENOMIC DNA]</scope>
    <source>
        <strain evidence="9 10">JCM 21714</strain>
    </source>
</reference>
<comment type="caution">
    <text evidence="9">The sequence shown here is derived from an EMBL/GenBank/DDBJ whole genome shotgun (WGS) entry which is preliminary data.</text>
</comment>
<evidence type="ECO:0000256" key="8">
    <source>
        <dbReference type="SAM" id="MobiDB-lite"/>
    </source>
</evidence>
<keyword evidence="4" id="KW-0732">Signal</keyword>
<evidence type="ECO:0000256" key="4">
    <source>
        <dbReference type="ARBA" id="ARBA00022729"/>
    </source>
</evidence>
<dbReference type="PANTHER" id="PTHR43649:SF33">
    <property type="entry name" value="POLYGALACTURONAN_RHAMNOGALACTURONAN-BINDING PROTEIN YTCQ"/>
    <property type="match status" value="1"/>
</dbReference>
<dbReference type="Gene3D" id="3.40.190.10">
    <property type="entry name" value="Periplasmic binding protein-like II"/>
    <property type="match status" value="2"/>
</dbReference>
<proteinExistence type="inferred from homology"/>
<accession>W4VHX3</accession>
<keyword evidence="10" id="KW-1185">Reference proteome</keyword>
<comment type="similarity">
    <text evidence="1">Belongs to the bacterial solute-binding protein 1 family.</text>
</comment>